<feature type="compositionally biased region" description="Low complexity" evidence="1">
    <location>
        <begin position="24"/>
        <end position="45"/>
    </location>
</feature>
<keyword evidence="3" id="KW-1185">Reference proteome</keyword>
<evidence type="ECO:0008006" key="4">
    <source>
        <dbReference type="Google" id="ProtNLM"/>
    </source>
</evidence>
<protein>
    <recommendedName>
        <fullName evidence="4">Roadblock/LC7 family protein</fullName>
    </recommendedName>
</protein>
<feature type="compositionally biased region" description="Polar residues" evidence="1">
    <location>
        <begin position="213"/>
        <end position="222"/>
    </location>
</feature>
<dbReference type="Proteomes" id="UP000003688">
    <property type="component" value="Unassembled WGS sequence"/>
</dbReference>
<dbReference type="AlphaFoldDB" id="B9XCH8"/>
<dbReference type="STRING" id="320771.Cflav_PD5281"/>
<dbReference type="EMBL" id="ABOX02000004">
    <property type="protein sequence ID" value="EEF62646.1"/>
    <property type="molecule type" value="Genomic_DNA"/>
</dbReference>
<accession>B9XCH8</accession>
<reference evidence="2 3" key="1">
    <citation type="journal article" date="2011" name="J. Bacteriol.">
        <title>Genome sequence of 'Pedosphaera parvula' Ellin514, an aerobic Verrucomicrobial isolate from pasture soil.</title>
        <authorList>
            <person name="Kant R."/>
            <person name="van Passel M.W."/>
            <person name="Sangwan P."/>
            <person name="Palva A."/>
            <person name="Lucas S."/>
            <person name="Copeland A."/>
            <person name="Lapidus A."/>
            <person name="Glavina Del Rio T."/>
            <person name="Dalin E."/>
            <person name="Tice H."/>
            <person name="Bruce D."/>
            <person name="Goodwin L."/>
            <person name="Pitluck S."/>
            <person name="Chertkov O."/>
            <person name="Larimer F.W."/>
            <person name="Land M.L."/>
            <person name="Hauser L."/>
            <person name="Brettin T.S."/>
            <person name="Detter J.C."/>
            <person name="Han S."/>
            <person name="de Vos W.M."/>
            <person name="Janssen P.H."/>
            <person name="Smidt H."/>
        </authorList>
    </citation>
    <scope>NUCLEOTIDE SEQUENCE [LARGE SCALE GENOMIC DNA]</scope>
    <source>
        <strain evidence="2 3">Ellin514</strain>
    </source>
</reference>
<dbReference type="RefSeq" id="WP_007413526.1">
    <property type="nucleotide sequence ID" value="NZ_ABOX02000004.1"/>
</dbReference>
<comment type="caution">
    <text evidence="2">The sequence shown here is derived from an EMBL/GenBank/DDBJ whole genome shotgun (WGS) entry which is preliminary data.</text>
</comment>
<evidence type="ECO:0000313" key="3">
    <source>
        <dbReference type="Proteomes" id="UP000003688"/>
    </source>
</evidence>
<gene>
    <name evidence="2" type="ORF">Cflav_PD5281</name>
</gene>
<feature type="compositionally biased region" description="Polar residues" evidence="1">
    <location>
        <begin position="188"/>
        <end position="197"/>
    </location>
</feature>
<evidence type="ECO:0000256" key="1">
    <source>
        <dbReference type="SAM" id="MobiDB-lite"/>
    </source>
</evidence>
<evidence type="ECO:0000313" key="2">
    <source>
        <dbReference type="EMBL" id="EEF62646.1"/>
    </source>
</evidence>
<feature type="region of interest" description="Disordered" evidence="1">
    <location>
        <begin position="19"/>
        <end position="67"/>
    </location>
</feature>
<feature type="region of interest" description="Disordered" evidence="1">
    <location>
        <begin position="188"/>
        <end position="230"/>
    </location>
</feature>
<proteinExistence type="predicted"/>
<organism evidence="2 3">
    <name type="scientific">Pedosphaera parvula (strain Ellin514)</name>
    <dbReference type="NCBI Taxonomy" id="320771"/>
    <lineage>
        <taxon>Bacteria</taxon>
        <taxon>Pseudomonadati</taxon>
        <taxon>Verrucomicrobiota</taxon>
        <taxon>Pedosphaerae</taxon>
        <taxon>Pedosphaerales</taxon>
        <taxon>Pedosphaeraceae</taxon>
        <taxon>Pedosphaera</taxon>
    </lineage>
</organism>
<name>B9XCH8_PEDPL</name>
<sequence length="702" mass="73421">MFNTLKKLFGKRVEEASVATADYRPASSAPKPASRAPGARAASARPEAHARPTPTVDASRPTPPPVAGSRFAVSLRAVIAKLPPELAGRVRQNDVGEAELFVPVQKVHTQLATGAVRISFGELRQTSPPGTFSPENDRDRTMVDLPLAEILSRVNPGLIARRPSQKVIEVPPEVTGPFSGQTRVTISKTPSLKQNESAKPAAVPQDASHKRNGFSTSPESTQAPRPAAPAAPIAPAVPIPAMRAAPVTPISPLAPTPPAVRVTPAVPVRPIGAPPLATEPAGEQPIFRRTTPAPTQSVQPAQPVQPARPIFSPIVPTAPPAAGAVPSGDPDAIPISAALRDLAPSRPAVAQPQPAPVTPIEQPAPIRFNPIGVATPAAPQLAPSTPITFTSTAPAPTLAAPVVPAITEETKCIAAPLKDLSQGWPDPVKREIDLMNKPGALVGLPYVTVEAAMKAGKLAFSWAVVRSWIRPPVANGVSEHDAVLLELPLKIVTPLFLAELRTPRAAKKISISEEIPDLFANGSKPQALTPTSTPPAQSTVPAMVDVTQESKSMETNYFQKEGSDNPNDPALQIKKGAKIGTSFLQRYATPNDIVGKAASLPGIGGALIALPDGLLVASKVSADVNADTMAGFLPAIFTKVSQTTKELRMGDLNNLNFTVGNIPWKIFRVGAIYFAAFGVAGQPMPTAQLAGLAAELDRKPKQ</sequence>
<dbReference type="OrthoDB" id="10003457at2"/>